<reference evidence="1" key="1">
    <citation type="submission" date="2020-04" db="EMBL/GenBank/DDBJ databases">
        <authorList>
            <person name="Alioto T."/>
            <person name="Alioto T."/>
            <person name="Gomez Garrido J."/>
        </authorList>
    </citation>
    <scope>NUCLEOTIDE SEQUENCE</scope>
    <source>
        <strain evidence="1">A484AB</strain>
    </source>
</reference>
<dbReference type="Proteomes" id="UP001152795">
    <property type="component" value="Unassembled WGS sequence"/>
</dbReference>
<evidence type="ECO:0000313" key="1">
    <source>
        <dbReference type="EMBL" id="CAB4046212.1"/>
    </source>
</evidence>
<accession>A0A6S7LVG1</accession>
<feature type="non-terminal residue" evidence="1">
    <location>
        <position position="56"/>
    </location>
</feature>
<organism evidence="1 2">
    <name type="scientific">Paramuricea clavata</name>
    <name type="common">Red gorgonian</name>
    <name type="synonym">Violescent sea-whip</name>
    <dbReference type="NCBI Taxonomy" id="317549"/>
    <lineage>
        <taxon>Eukaryota</taxon>
        <taxon>Metazoa</taxon>
        <taxon>Cnidaria</taxon>
        <taxon>Anthozoa</taxon>
        <taxon>Octocorallia</taxon>
        <taxon>Malacalcyonacea</taxon>
        <taxon>Plexauridae</taxon>
        <taxon>Paramuricea</taxon>
    </lineage>
</organism>
<proteinExistence type="predicted"/>
<evidence type="ECO:0000313" key="2">
    <source>
        <dbReference type="Proteomes" id="UP001152795"/>
    </source>
</evidence>
<gene>
    <name evidence="1" type="ORF">PACLA_8A025765</name>
</gene>
<protein>
    <submittedName>
        <fullName evidence="1">Uncharacterized protein</fullName>
    </submittedName>
</protein>
<dbReference type="EMBL" id="CACRXK020047512">
    <property type="protein sequence ID" value="CAB4046212.1"/>
    <property type="molecule type" value="Genomic_DNA"/>
</dbReference>
<dbReference type="AlphaFoldDB" id="A0A6S7LVG1"/>
<comment type="caution">
    <text evidence="1">The sequence shown here is derived from an EMBL/GenBank/DDBJ whole genome shotgun (WGS) entry which is preliminary data.</text>
</comment>
<name>A0A6S7LVG1_PARCT</name>
<keyword evidence="2" id="KW-1185">Reference proteome</keyword>
<sequence length="56" mass="6406">MAVFKCVGPSVSKVVLLVDNCFNTPSKPKEEKKFQISDEELDKFLSEVDWSKIDKE</sequence>